<dbReference type="EMBL" id="KV454005">
    <property type="protein sequence ID" value="ODQ44866.1"/>
    <property type="molecule type" value="Genomic_DNA"/>
</dbReference>
<sequence>MCYRSEGTFSGDDTFKLLVVALWSTAVYIFKHYSLISKQNTGKTGVRIIGVFRPVFPELVEEITLRSMIKTAAASIRFTSNKERSPTKDRKHLGFTQTIEDSLYL</sequence>
<keyword evidence="1" id="KW-0472">Membrane</keyword>
<organism evidence="2 3">
    <name type="scientific">Pichia membranifaciens NRRL Y-2026</name>
    <dbReference type="NCBI Taxonomy" id="763406"/>
    <lineage>
        <taxon>Eukaryota</taxon>
        <taxon>Fungi</taxon>
        <taxon>Dikarya</taxon>
        <taxon>Ascomycota</taxon>
        <taxon>Saccharomycotina</taxon>
        <taxon>Pichiomycetes</taxon>
        <taxon>Pichiales</taxon>
        <taxon>Pichiaceae</taxon>
        <taxon>Pichia</taxon>
    </lineage>
</organism>
<reference evidence="2 3" key="1">
    <citation type="journal article" date="2016" name="Proc. Natl. Acad. Sci. U.S.A.">
        <title>Comparative genomics of biotechnologically important yeasts.</title>
        <authorList>
            <person name="Riley R."/>
            <person name="Haridas S."/>
            <person name="Wolfe K.H."/>
            <person name="Lopes M.R."/>
            <person name="Hittinger C.T."/>
            <person name="Goeker M."/>
            <person name="Salamov A.A."/>
            <person name="Wisecaver J.H."/>
            <person name="Long T.M."/>
            <person name="Calvey C.H."/>
            <person name="Aerts A.L."/>
            <person name="Barry K.W."/>
            <person name="Choi C."/>
            <person name="Clum A."/>
            <person name="Coughlan A.Y."/>
            <person name="Deshpande S."/>
            <person name="Douglass A.P."/>
            <person name="Hanson S.J."/>
            <person name="Klenk H.-P."/>
            <person name="LaButti K.M."/>
            <person name="Lapidus A."/>
            <person name="Lindquist E.A."/>
            <person name="Lipzen A.M."/>
            <person name="Meier-Kolthoff J.P."/>
            <person name="Ohm R.A."/>
            <person name="Otillar R.P."/>
            <person name="Pangilinan J.L."/>
            <person name="Peng Y."/>
            <person name="Rokas A."/>
            <person name="Rosa C.A."/>
            <person name="Scheuner C."/>
            <person name="Sibirny A.A."/>
            <person name="Slot J.C."/>
            <person name="Stielow J.B."/>
            <person name="Sun H."/>
            <person name="Kurtzman C.P."/>
            <person name="Blackwell M."/>
            <person name="Grigoriev I.V."/>
            <person name="Jeffries T.W."/>
        </authorList>
    </citation>
    <scope>NUCLEOTIDE SEQUENCE [LARGE SCALE GENOMIC DNA]</scope>
    <source>
        <strain evidence="2 3">NRRL Y-2026</strain>
    </source>
</reference>
<evidence type="ECO:0000256" key="1">
    <source>
        <dbReference type="SAM" id="Phobius"/>
    </source>
</evidence>
<keyword evidence="1" id="KW-1133">Transmembrane helix</keyword>
<keyword evidence="3" id="KW-1185">Reference proteome</keyword>
<proteinExistence type="predicted"/>
<dbReference type="Proteomes" id="UP000094455">
    <property type="component" value="Unassembled WGS sequence"/>
</dbReference>
<protein>
    <submittedName>
        <fullName evidence="2">Uncharacterized protein</fullName>
    </submittedName>
</protein>
<dbReference type="AlphaFoldDB" id="A0A1E3NFJ5"/>
<keyword evidence="1" id="KW-0812">Transmembrane</keyword>
<name>A0A1E3NFJ5_9ASCO</name>
<evidence type="ECO:0000313" key="2">
    <source>
        <dbReference type="EMBL" id="ODQ44866.1"/>
    </source>
</evidence>
<dbReference type="RefSeq" id="XP_019015979.1">
    <property type="nucleotide sequence ID" value="XM_019163481.1"/>
</dbReference>
<feature type="transmembrane region" description="Helical" evidence="1">
    <location>
        <begin position="14"/>
        <end position="30"/>
    </location>
</feature>
<dbReference type="GeneID" id="30180168"/>
<gene>
    <name evidence="2" type="ORF">PICMEDRAFT_64537</name>
</gene>
<accession>A0A1E3NFJ5</accession>
<evidence type="ECO:0000313" key="3">
    <source>
        <dbReference type="Proteomes" id="UP000094455"/>
    </source>
</evidence>